<dbReference type="RefSeq" id="WP_105776137.1">
    <property type="nucleotide sequence ID" value="NZ_CADFGT010000010.1"/>
</dbReference>
<evidence type="ECO:0000313" key="2">
    <source>
        <dbReference type="Proteomes" id="UP000237811"/>
    </source>
</evidence>
<accession>A0AB37AY69</accession>
<comment type="caution">
    <text evidence="1">The sequence shown here is derived from an EMBL/GenBank/DDBJ whole genome shotgun (WGS) entry which is preliminary data.</text>
</comment>
<gene>
    <name evidence="1" type="ORF">C6P99_04120</name>
</gene>
<dbReference type="EMBL" id="PVFR01000012">
    <property type="protein sequence ID" value="PRE54504.1"/>
    <property type="molecule type" value="Genomic_DNA"/>
</dbReference>
<name>A0AB37AY69_9BURK</name>
<dbReference type="AlphaFoldDB" id="A0AB37AY69"/>
<proteinExistence type="predicted"/>
<dbReference type="Proteomes" id="UP000237811">
    <property type="component" value="Unassembled WGS sequence"/>
</dbReference>
<organism evidence="1 2">
    <name type="scientific">Burkholderia multivorans</name>
    <dbReference type="NCBI Taxonomy" id="87883"/>
    <lineage>
        <taxon>Bacteria</taxon>
        <taxon>Pseudomonadati</taxon>
        <taxon>Pseudomonadota</taxon>
        <taxon>Betaproteobacteria</taxon>
        <taxon>Burkholderiales</taxon>
        <taxon>Burkholderiaceae</taxon>
        <taxon>Burkholderia</taxon>
        <taxon>Burkholderia cepacia complex</taxon>
    </lineage>
</organism>
<evidence type="ECO:0000313" key="1">
    <source>
        <dbReference type="EMBL" id="PRE54504.1"/>
    </source>
</evidence>
<sequence>MRGLDVRVNYALAKIKAIVDPQSDLVIASLYDAQAEGYYDYQAGIYSVPTMFADVPELVAEWEWGQQMAEECDAVSQCPDCQNDSGNPCPVHG</sequence>
<protein>
    <submittedName>
        <fullName evidence="1">Uncharacterized protein</fullName>
    </submittedName>
</protein>
<reference evidence="1 2" key="1">
    <citation type="submission" date="2018-03" db="EMBL/GenBank/DDBJ databases">
        <authorList>
            <person name="Nguyen K."/>
            <person name="Fouts D."/>
            <person name="Sutton G."/>
        </authorList>
    </citation>
    <scope>NUCLEOTIDE SEQUENCE [LARGE SCALE GENOMIC DNA]</scope>
    <source>
        <strain evidence="1 2">AU14328</strain>
    </source>
</reference>